<proteinExistence type="predicted"/>
<feature type="region of interest" description="Disordered" evidence="1">
    <location>
        <begin position="631"/>
        <end position="652"/>
    </location>
</feature>
<feature type="compositionally biased region" description="Basic and acidic residues" evidence="1">
    <location>
        <begin position="454"/>
        <end position="463"/>
    </location>
</feature>
<feature type="region of interest" description="Disordered" evidence="1">
    <location>
        <begin position="208"/>
        <end position="228"/>
    </location>
</feature>
<evidence type="ECO:0000256" key="1">
    <source>
        <dbReference type="SAM" id="MobiDB-lite"/>
    </source>
</evidence>
<reference evidence="2" key="2">
    <citation type="submission" date="2021-08" db="EMBL/GenBank/DDBJ databases">
        <authorList>
            <person name="Eriksson T."/>
        </authorList>
    </citation>
    <scope>NUCLEOTIDE SEQUENCE</scope>
    <source>
        <strain evidence="2">Stoneville</strain>
        <tissue evidence="2">Whole head</tissue>
    </source>
</reference>
<feature type="compositionally biased region" description="Basic and acidic residues" evidence="1">
    <location>
        <begin position="807"/>
        <end position="816"/>
    </location>
</feature>
<feature type="compositionally biased region" description="Polar residues" evidence="1">
    <location>
        <begin position="797"/>
        <end position="806"/>
    </location>
</feature>
<feature type="region of interest" description="Disordered" evidence="1">
    <location>
        <begin position="733"/>
        <end position="917"/>
    </location>
</feature>
<protein>
    <submittedName>
        <fullName evidence="2">Uncharacterized protein</fullName>
    </submittedName>
</protein>
<organism evidence="2 3">
    <name type="scientific">Tenebrio molitor</name>
    <name type="common">Yellow mealworm beetle</name>
    <dbReference type="NCBI Taxonomy" id="7067"/>
    <lineage>
        <taxon>Eukaryota</taxon>
        <taxon>Metazoa</taxon>
        <taxon>Ecdysozoa</taxon>
        <taxon>Arthropoda</taxon>
        <taxon>Hexapoda</taxon>
        <taxon>Insecta</taxon>
        <taxon>Pterygota</taxon>
        <taxon>Neoptera</taxon>
        <taxon>Endopterygota</taxon>
        <taxon>Coleoptera</taxon>
        <taxon>Polyphaga</taxon>
        <taxon>Cucujiformia</taxon>
        <taxon>Tenebrionidae</taxon>
        <taxon>Tenebrio</taxon>
    </lineage>
</organism>
<feature type="compositionally biased region" description="Basic and acidic residues" evidence="1">
    <location>
        <begin position="857"/>
        <end position="878"/>
    </location>
</feature>
<evidence type="ECO:0000313" key="3">
    <source>
        <dbReference type="Proteomes" id="UP000719412"/>
    </source>
</evidence>
<accession>A0A8J6HHK9</accession>
<feature type="compositionally biased region" description="Polar residues" evidence="1">
    <location>
        <begin position="441"/>
        <end position="453"/>
    </location>
</feature>
<feature type="compositionally biased region" description="Basic and acidic residues" evidence="1">
    <location>
        <begin position="364"/>
        <end position="373"/>
    </location>
</feature>
<feature type="compositionally biased region" description="Low complexity" evidence="1">
    <location>
        <begin position="374"/>
        <end position="389"/>
    </location>
</feature>
<feature type="compositionally biased region" description="Low complexity" evidence="1">
    <location>
        <begin position="639"/>
        <end position="652"/>
    </location>
</feature>
<feature type="compositionally biased region" description="Polar residues" evidence="1">
    <location>
        <begin position="907"/>
        <end position="917"/>
    </location>
</feature>
<feature type="compositionally biased region" description="Polar residues" evidence="1">
    <location>
        <begin position="312"/>
        <end position="328"/>
    </location>
</feature>
<keyword evidence="3" id="KW-1185">Reference proteome</keyword>
<feature type="compositionally biased region" description="Polar residues" evidence="1">
    <location>
        <begin position="771"/>
        <end position="786"/>
    </location>
</feature>
<evidence type="ECO:0000313" key="2">
    <source>
        <dbReference type="EMBL" id="KAH0814804.1"/>
    </source>
</evidence>
<feature type="region of interest" description="Disordered" evidence="1">
    <location>
        <begin position="38"/>
        <end position="66"/>
    </location>
</feature>
<dbReference type="AlphaFoldDB" id="A0A8J6HHK9"/>
<reference evidence="2" key="1">
    <citation type="journal article" date="2020" name="J Insects Food Feed">
        <title>The yellow mealworm (Tenebrio molitor) genome: a resource for the emerging insects as food and feed industry.</title>
        <authorList>
            <person name="Eriksson T."/>
            <person name="Andere A."/>
            <person name="Kelstrup H."/>
            <person name="Emery V."/>
            <person name="Picard C."/>
        </authorList>
    </citation>
    <scope>NUCLEOTIDE SEQUENCE</scope>
    <source>
        <strain evidence="2">Stoneville</strain>
        <tissue evidence="2">Whole head</tissue>
    </source>
</reference>
<feature type="compositionally biased region" description="Acidic residues" evidence="1">
    <location>
        <begin position="405"/>
        <end position="422"/>
    </location>
</feature>
<gene>
    <name evidence="2" type="ORF">GEV33_007987</name>
</gene>
<feature type="compositionally biased region" description="Basic and acidic residues" evidence="1">
    <location>
        <begin position="887"/>
        <end position="906"/>
    </location>
</feature>
<feature type="compositionally biased region" description="Basic and acidic residues" evidence="1">
    <location>
        <begin position="38"/>
        <end position="49"/>
    </location>
</feature>
<feature type="compositionally biased region" description="Basic and acidic residues" evidence="1">
    <location>
        <begin position="471"/>
        <end position="486"/>
    </location>
</feature>
<feature type="compositionally biased region" description="Polar residues" evidence="1">
    <location>
        <begin position="50"/>
        <end position="60"/>
    </location>
</feature>
<feature type="compositionally biased region" description="Basic and acidic residues" evidence="1">
    <location>
        <begin position="390"/>
        <end position="404"/>
    </location>
</feature>
<sequence length="917" mass="101415">MHWLVFFPAVGFSAPGEVPTERTIKLEGAAEWADGRAFNESETGRRVDKSATSNEATTPKNKNRSDLVSFLEESIKSSSGSSQNDDLAELRSRSGNQNEFNPFRPSSPGFQQIYSYLPQKDLQTSDLPYHHQQTLPQYRITTKSPPQYTFQPQFNFRSSQPAPFRPQQPIIPFTHRLNYSHLCSHSHNRNPSQTETFLGEITLQSPAELPPRYNDFKPSSFNPAGQSQESIDQNLDFTERPNQVQYGGGNRGSFLNHRTRIFAPDSTKKATLVKDYFVNNNGDVFITTKVPFVPKPTVSTNPPTTVARRNPFSPTTKPTNKPISFNLKSNKKPFVPKNPATPRNGFDLESLLEEPIKRASGSSHNDDVVEVVKSKTTTEAVGVEETTTGRSHEETTIEQLHEETTTDFDYDTTLDPSVDYEEQPVSHESIDINSQEEEASRVSQESSYVNSQEEPSKVPHESVDQQVDSGEGPKRSSEENNDIRNEDYEESESQEEKVKTTNEIVTANPSAMVKDDNFHEFVDTTVIDNVTEEPVTTVEDSSDAVQEKKTKSESLEAVEEIKSKSEAVEEKKSKSEALLAEPELVVSVVTTKSVVNNTVIRTVGTIDDNTTDTWVVVASDERMKQLNQEVEDVTETTTEEVATTSLPPTTTKLKTSTESLIDKLDRVQSDLFSSLLTGGFNNECHNIAVIAENMSDKMATTMLDLGITSPQPTPRPPSCTKSSLPLVQIRKFSPVARPSTTTRPKKTFESFKQDDLTGLLPPGFKPKYQNRKTTTTVAPVNLNNPQGDEPPKEEGNNAATGRTSGKASDKDKEDTSKLLAEILGKVRPSGESETKNKSSKSGGVKEGDVSALLPPGYKERDSTTEKSEKVAKGAKQDRTSALLPSPSDDHSKTSDQQEPTVAKDKTSFLTASRQAIS</sequence>
<name>A0A8J6HHK9_TENMO</name>
<feature type="region of interest" description="Disordered" evidence="1">
    <location>
        <begin position="300"/>
        <end position="503"/>
    </location>
</feature>
<comment type="caution">
    <text evidence="2">The sequence shown here is derived from an EMBL/GenBank/DDBJ whole genome shotgun (WGS) entry which is preliminary data.</text>
</comment>
<feature type="compositionally biased region" description="Basic and acidic residues" evidence="1">
    <location>
        <begin position="746"/>
        <end position="755"/>
    </location>
</feature>
<dbReference type="EMBL" id="JABDTM020023905">
    <property type="protein sequence ID" value="KAH0814804.1"/>
    <property type="molecule type" value="Genomic_DNA"/>
</dbReference>
<feature type="compositionally biased region" description="Polar residues" evidence="1">
    <location>
        <begin position="217"/>
        <end position="228"/>
    </location>
</feature>
<dbReference type="Proteomes" id="UP000719412">
    <property type="component" value="Unassembled WGS sequence"/>
</dbReference>